<dbReference type="EMBL" id="CANHGI010000001">
    <property type="protein sequence ID" value="CAI5440306.1"/>
    <property type="molecule type" value="Genomic_DNA"/>
</dbReference>
<dbReference type="SUPFAM" id="SSF49599">
    <property type="entry name" value="TRAF domain-like"/>
    <property type="match status" value="1"/>
</dbReference>
<protein>
    <recommendedName>
        <fullName evidence="5">BTB domain-containing protein</fullName>
    </recommendedName>
</protein>
<dbReference type="OrthoDB" id="5859522at2759"/>
<dbReference type="InterPro" id="IPR011333">
    <property type="entry name" value="SKP1/BTB/POZ_sf"/>
</dbReference>
<organism evidence="3 4">
    <name type="scientific">Caenorhabditis angaria</name>
    <dbReference type="NCBI Taxonomy" id="860376"/>
    <lineage>
        <taxon>Eukaryota</taxon>
        <taxon>Metazoa</taxon>
        <taxon>Ecdysozoa</taxon>
        <taxon>Nematoda</taxon>
        <taxon>Chromadorea</taxon>
        <taxon>Rhabditida</taxon>
        <taxon>Rhabditina</taxon>
        <taxon>Rhabditomorpha</taxon>
        <taxon>Rhabditoidea</taxon>
        <taxon>Rhabditidae</taxon>
        <taxon>Peloderinae</taxon>
        <taxon>Caenorhabditis</taxon>
    </lineage>
</organism>
<dbReference type="PANTHER" id="PTHR47022:SF1">
    <property type="entry name" value="BTB AND MATH DOMAIN-CONTAINING PROTEIN 36-RELATED"/>
    <property type="match status" value="1"/>
</dbReference>
<dbReference type="InterPro" id="IPR002083">
    <property type="entry name" value="MATH/TRAF_dom"/>
</dbReference>
<dbReference type="Proteomes" id="UP001152747">
    <property type="component" value="Unassembled WGS sequence"/>
</dbReference>
<name>A0A9P1MY38_9PELO</name>
<accession>A0A9P1MY38</accession>
<dbReference type="CDD" id="cd00121">
    <property type="entry name" value="MATH"/>
    <property type="match status" value="1"/>
</dbReference>
<feature type="domain" description="MATH" evidence="2">
    <location>
        <begin position="8"/>
        <end position="133"/>
    </location>
</feature>
<dbReference type="Pfam" id="PF22486">
    <property type="entry name" value="MATH_2"/>
    <property type="match status" value="1"/>
</dbReference>
<evidence type="ECO:0000313" key="3">
    <source>
        <dbReference type="EMBL" id="CAI5440306.1"/>
    </source>
</evidence>
<evidence type="ECO:0000259" key="2">
    <source>
        <dbReference type="PROSITE" id="PS50144"/>
    </source>
</evidence>
<comment type="caution">
    <text evidence="3">The sequence shown here is derived from an EMBL/GenBank/DDBJ whole genome shotgun (WGS) entry which is preliminary data.</text>
</comment>
<dbReference type="InterPro" id="IPR000210">
    <property type="entry name" value="BTB/POZ_dom"/>
</dbReference>
<proteinExistence type="predicted"/>
<dbReference type="Gene3D" id="3.30.710.10">
    <property type="entry name" value="Potassium Channel Kv1.1, Chain A"/>
    <property type="match status" value="1"/>
</dbReference>
<gene>
    <name evidence="3" type="ORF">CAMP_LOCUS2943</name>
</gene>
<feature type="domain" description="BTB" evidence="1">
    <location>
        <begin position="148"/>
        <end position="223"/>
    </location>
</feature>
<dbReference type="SMART" id="SM00225">
    <property type="entry name" value="BTB"/>
    <property type="match status" value="1"/>
</dbReference>
<evidence type="ECO:0000313" key="4">
    <source>
        <dbReference type="Proteomes" id="UP001152747"/>
    </source>
</evidence>
<dbReference type="PANTHER" id="PTHR47022">
    <property type="entry name" value="BTB AND MATH DOMAIN-CONTAINING PROTEIN 36-RELATED"/>
    <property type="match status" value="1"/>
</dbReference>
<dbReference type="InterPro" id="IPR008974">
    <property type="entry name" value="TRAF-like"/>
</dbReference>
<dbReference type="SUPFAM" id="SSF54695">
    <property type="entry name" value="POZ domain"/>
    <property type="match status" value="1"/>
</dbReference>
<dbReference type="CDD" id="cd18186">
    <property type="entry name" value="BTB_POZ_ZBTB_KLHL-like"/>
    <property type="match status" value="1"/>
</dbReference>
<evidence type="ECO:0000259" key="1">
    <source>
        <dbReference type="PROSITE" id="PS50097"/>
    </source>
</evidence>
<keyword evidence="4" id="KW-1185">Reference proteome</keyword>
<sequence>MNTIVCNGNKLKWKFDNIKNLGEDDFSSDKFTIGPVDWVIDISSETTNNVKFLTVRLRYDSMNKDQKNWICDAKGKLKLLKQVGAGKHEVNGLEIRYHGVRNNWGSDILEMAKVWERSSGFMKEDSLVIEIDFSFKYHDFSKSIENLTDIRINVEDTDFYLNKGVLSSKSEYFYKLFADSKYTETFKILEDIDAFDLCCILVPFTSVDPFFGDCYDTYIEIAKTYGVLSLHDTCEKYLISNQKIGIMEKIKYADENDYEKLLEKCIKMFKSPVEIKNLHTDIRFEKLKDVTKWKIMNRLLDML</sequence>
<reference evidence="3" key="1">
    <citation type="submission" date="2022-11" db="EMBL/GenBank/DDBJ databases">
        <authorList>
            <person name="Kikuchi T."/>
        </authorList>
    </citation>
    <scope>NUCLEOTIDE SEQUENCE</scope>
    <source>
        <strain evidence="3">PS1010</strain>
    </source>
</reference>
<dbReference type="PROSITE" id="PS50097">
    <property type="entry name" value="BTB"/>
    <property type="match status" value="1"/>
</dbReference>
<dbReference type="Gene3D" id="2.60.210.10">
    <property type="entry name" value="Apoptosis, Tumor Necrosis Factor Receptor Associated Protein 2, Chain A"/>
    <property type="match status" value="1"/>
</dbReference>
<dbReference type="Pfam" id="PF00651">
    <property type="entry name" value="BTB"/>
    <property type="match status" value="1"/>
</dbReference>
<dbReference type="PROSITE" id="PS50144">
    <property type="entry name" value="MATH"/>
    <property type="match status" value="1"/>
</dbReference>
<evidence type="ECO:0008006" key="5">
    <source>
        <dbReference type="Google" id="ProtNLM"/>
    </source>
</evidence>
<dbReference type="AlphaFoldDB" id="A0A9P1MY38"/>